<feature type="compositionally biased region" description="Basic and acidic residues" evidence="13">
    <location>
        <begin position="133"/>
        <end position="150"/>
    </location>
</feature>
<accession>A0A7T4R2E6</accession>
<evidence type="ECO:0000256" key="5">
    <source>
        <dbReference type="ARBA" id="ARBA00022692"/>
    </source>
</evidence>
<evidence type="ECO:0000256" key="14">
    <source>
        <dbReference type="SAM" id="Phobius"/>
    </source>
</evidence>
<dbReference type="AlphaFoldDB" id="A0A7T4R2E6"/>
<sequence length="159" mass="17567">MFELTTLVATGVIAFLVGGAVGYFILERLKPAQQSRAALEKQFSEMQEQQQAYQQQVSGHFDRTAELLNDLAESYRSVHNHIAEGAQTLHSTGISPLQPLPEGRPVLESKATPRTPSEQPLDYAPRQPGSKGALHEEFGLDKDRQRKEEAEPPTPPPPL</sequence>
<keyword evidence="8 14" id="KW-0472">Membrane</keyword>
<keyword evidence="2" id="KW-1003">Cell membrane</keyword>
<evidence type="ECO:0000256" key="8">
    <source>
        <dbReference type="ARBA" id="ARBA00023136"/>
    </source>
</evidence>
<dbReference type="GO" id="GO:0051301">
    <property type="term" value="P:cell division"/>
    <property type="evidence" value="ECO:0007669"/>
    <property type="project" value="UniProtKB-KW"/>
</dbReference>
<dbReference type="GO" id="GO:0005886">
    <property type="term" value="C:plasma membrane"/>
    <property type="evidence" value="ECO:0007669"/>
    <property type="project" value="UniProtKB-SubCell"/>
</dbReference>
<evidence type="ECO:0000256" key="10">
    <source>
        <dbReference type="ARBA" id="ARBA00035657"/>
    </source>
</evidence>
<dbReference type="Pfam" id="PF06295">
    <property type="entry name" value="ZapG-like"/>
    <property type="match status" value="1"/>
</dbReference>
<gene>
    <name evidence="15" type="ORF">I6N98_04125</name>
</gene>
<evidence type="ECO:0000256" key="4">
    <source>
        <dbReference type="ARBA" id="ARBA00022618"/>
    </source>
</evidence>
<evidence type="ECO:0000256" key="3">
    <source>
        <dbReference type="ARBA" id="ARBA00022519"/>
    </source>
</evidence>
<keyword evidence="3" id="KW-0997">Cell inner membrane</keyword>
<evidence type="ECO:0000256" key="7">
    <source>
        <dbReference type="ARBA" id="ARBA00022989"/>
    </source>
</evidence>
<dbReference type="GO" id="GO:0008360">
    <property type="term" value="P:regulation of cell shape"/>
    <property type="evidence" value="ECO:0007669"/>
    <property type="project" value="UniProtKB-KW"/>
</dbReference>
<evidence type="ECO:0000313" key="15">
    <source>
        <dbReference type="EMBL" id="QQD19052.1"/>
    </source>
</evidence>
<evidence type="ECO:0000256" key="11">
    <source>
        <dbReference type="ARBA" id="ARBA00035703"/>
    </source>
</evidence>
<comment type="similarity">
    <text evidence="10">Belongs to the ZapG family.</text>
</comment>
<keyword evidence="5 14" id="KW-0812">Transmembrane</keyword>
<evidence type="ECO:0000256" key="9">
    <source>
        <dbReference type="ARBA" id="ARBA00023306"/>
    </source>
</evidence>
<reference evidence="15 16" key="1">
    <citation type="submission" date="2020-12" db="EMBL/GenBank/DDBJ databases">
        <authorList>
            <person name="Shan Y."/>
        </authorList>
    </citation>
    <scope>NUCLEOTIDE SEQUENCE [LARGE SCALE GENOMIC DNA]</scope>
    <source>
        <strain evidence="16">csc3.9</strain>
    </source>
</reference>
<dbReference type="Proteomes" id="UP000596063">
    <property type="component" value="Chromosome"/>
</dbReference>
<organism evidence="15 16">
    <name type="scientific">Spongiibacter nanhainus</name>
    <dbReference type="NCBI Taxonomy" id="2794344"/>
    <lineage>
        <taxon>Bacteria</taxon>
        <taxon>Pseudomonadati</taxon>
        <taxon>Pseudomonadota</taxon>
        <taxon>Gammaproteobacteria</taxon>
        <taxon>Cellvibrionales</taxon>
        <taxon>Spongiibacteraceae</taxon>
        <taxon>Spongiibacter</taxon>
    </lineage>
</organism>
<feature type="region of interest" description="Disordered" evidence="13">
    <location>
        <begin position="86"/>
        <end position="159"/>
    </location>
</feature>
<proteinExistence type="inferred from homology"/>
<evidence type="ECO:0000256" key="1">
    <source>
        <dbReference type="ARBA" id="ARBA00004377"/>
    </source>
</evidence>
<feature type="transmembrane region" description="Helical" evidence="14">
    <location>
        <begin position="6"/>
        <end position="26"/>
    </location>
</feature>
<evidence type="ECO:0000256" key="13">
    <source>
        <dbReference type="SAM" id="MobiDB-lite"/>
    </source>
</evidence>
<dbReference type="KEGG" id="snan:I6N98_04125"/>
<protein>
    <recommendedName>
        <fullName evidence="11">Z-ring associated protein G</fullName>
    </recommendedName>
    <alternativeName>
        <fullName evidence="12">Cell division protein ZapG</fullName>
    </alternativeName>
</protein>
<evidence type="ECO:0000256" key="6">
    <source>
        <dbReference type="ARBA" id="ARBA00022960"/>
    </source>
</evidence>
<dbReference type="PANTHER" id="PTHR39579">
    <property type="entry name" value="INNER MEMBRANE PROTEIN YHCB"/>
    <property type="match status" value="1"/>
</dbReference>
<evidence type="ECO:0000313" key="16">
    <source>
        <dbReference type="Proteomes" id="UP000596063"/>
    </source>
</evidence>
<keyword evidence="6" id="KW-0133">Cell shape</keyword>
<keyword evidence="7 14" id="KW-1133">Transmembrane helix</keyword>
<dbReference type="EMBL" id="CP066167">
    <property type="protein sequence ID" value="QQD19052.1"/>
    <property type="molecule type" value="Genomic_DNA"/>
</dbReference>
<keyword evidence="9" id="KW-0131">Cell cycle</keyword>
<dbReference type="RefSeq" id="WP_198570537.1">
    <property type="nucleotide sequence ID" value="NZ_CP066167.1"/>
</dbReference>
<dbReference type="PANTHER" id="PTHR39579:SF1">
    <property type="entry name" value="INNER MEMBRANE PROTEIN YHCB"/>
    <property type="match status" value="1"/>
</dbReference>
<evidence type="ECO:0000256" key="2">
    <source>
        <dbReference type="ARBA" id="ARBA00022475"/>
    </source>
</evidence>
<dbReference type="InterPro" id="IPR009386">
    <property type="entry name" value="ZapG-like"/>
</dbReference>
<name>A0A7T4R2E6_9GAMM</name>
<keyword evidence="16" id="KW-1185">Reference proteome</keyword>
<comment type="subcellular location">
    <subcellularLocation>
        <location evidence="1">Cell inner membrane</location>
        <topology evidence="1">Single-pass membrane protein</topology>
    </subcellularLocation>
</comment>
<keyword evidence="4" id="KW-0132">Cell division</keyword>
<evidence type="ECO:0000256" key="12">
    <source>
        <dbReference type="ARBA" id="ARBA00035727"/>
    </source>
</evidence>